<reference evidence="2 3" key="1">
    <citation type="submission" date="2020-03" db="EMBL/GenBank/DDBJ databases">
        <title>Variable regions in the genome of staphylococcal bacteriophage Twort.</title>
        <authorList>
            <person name="Glowacka-Rutkowska A."/>
            <person name="Gawor J."/>
            <person name="Lobocka M."/>
        </authorList>
    </citation>
    <scope>NUCLEOTIDE SEQUENCE [LARGE SCALE GENOMIC DNA]</scope>
</reference>
<name>A0A6H0X5J0_BPTWO</name>
<dbReference type="RefSeq" id="YP_238651.1">
    <property type="nucleotide sequence ID" value="NC_007021.1"/>
</dbReference>
<evidence type="ECO:0000313" key="2">
    <source>
        <dbReference type="EMBL" id="QIW89188.1"/>
    </source>
</evidence>
<dbReference type="Proteomes" id="UP000503318">
    <property type="component" value="Segment"/>
</dbReference>
<dbReference type="SMR" id="A0A6H0X5J0"/>
<protein>
    <submittedName>
        <fullName evidence="2">Uncharacterized protein</fullName>
    </submittedName>
</protein>
<evidence type="ECO:0000313" key="1">
    <source>
        <dbReference type="EMBL" id="QIW89017.1"/>
    </source>
</evidence>
<dbReference type="EMBL" id="MT151386">
    <property type="protein sequence ID" value="QIW89188.1"/>
    <property type="molecule type" value="Genomic_DNA"/>
</dbReference>
<gene>
    <name evidence="1" type="ORF">TwortDSMZ_003</name>
    <name evidence="2" type="ORF">TwortDSMZ_192</name>
</gene>
<evidence type="ECO:0000313" key="3">
    <source>
        <dbReference type="Proteomes" id="UP000503318"/>
    </source>
</evidence>
<proteinExistence type="predicted"/>
<organism evidence="2 3">
    <name type="scientific">Staphylococcus phage Twort (strain DSM 17442 / HER 48)</name>
    <name type="common">Bacteriophage Twort</name>
    <dbReference type="NCBI Taxonomy" id="2908167"/>
    <lineage>
        <taxon>Viruses</taxon>
        <taxon>Duplodnaviria</taxon>
        <taxon>Heunggongvirae</taxon>
        <taxon>Uroviricota</taxon>
        <taxon>Caudoviricetes</taxon>
        <taxon>Herelleviridae</taxon>
        <taxon>Twortvirinae</taxon>
        <taxon>Twortvirus</taxon>
        <taxon>Twortvirus twort</taxon>
    </lineage>
</organism>
<sequence>MVNKNLSESITKEVKDKLHELVDNLDIEVEYKFNHAGSVEVDVKFDIKEKPFTLDRDIPVINTAYSKLIGTLEEDNKKLMGNIIEENKKKYPKELDKYDLSKYNFEFNDIDKDTREDTRTVYIRFNDGRVLPIFLEDLIFYLSISKEGDTLSFNYEDVDIVELMG</sequence>
<dbReference type="KEGG" id="vg:5130292"/>
<accession>A0A6H0X5J0</accession>
<organismHost>
    <name type="scientific">Twortvirus twort</name>
    <dbReference type="NCBI Taxonomy" id="55510"/>
</organismHost>
<dbReference type="EMBL" id="MT151386">
    <property type="protein sequence ID" value="QIW89017.1"/>
    <property type="molecule type" value="Genomic_DNA"/>
</dbReference>